<keyword evidence="3" id="KW-1185">Reference proteome</keyword>
<accession>A0ABU5ZC23</accession>
<reference evidence="2 3" key="1">
    <citation type="submission" date="2023-12" db="EMBL/GenBank/DDBJ databases">
        <title>Genomic sequences of Capnocytophaga and Parvimonas strains.</title>
        <authorList>
            <person name="Watt R.M."/>
            <person name="Wang M."/>
            <person name="Yang T."/>
            <person name="Tong W.M."/>
        </authorList>
    </citation>
    <scope>NUCLEOTIDE SEQUENCE [LARGE SCALE GENOMIC DNA]</scope>
    <source>
        <strain evidence="2 3">CCUG 13096</strain>
    </source>
</reference>
<comment type="caution">
    <text evidence="2">The sequence shown here is derived from an EMBL/GenBank/DDBJ whole genome shotgun (WGS) entry which is preliminary data.</text>
</comment>
<evidence type="ECO:0000313" key="3">
    <source>
        <dbReference type="Proteomes" id="UP001311730"/>
    </source>
</evidence>
<proteinExistence type="predicted"/>
<evidence type="ECO:0008006" key="4">
    <source>
        <dbReference type="Google" id="ProtNLM"/>
    </source>
</evidence>
<keyword evidence="1" id="KW-0732">Signal</keyword>
<gene>
    <name evidence="2" type="ORF">VJJ08_13345</name>
</gene>
<feature type="chain" id="PRO_5046394081" description="DUF541 domain-containing protein" evidence="1">
    <location>
        <begin position="18"/>
        <end position="163"/>
    </location>
</feature>
<feature type="signal peptide" evidence="1">
    <location>
        <begin position="1"/>
        <end position="17"/>
    </location>
</feature>
<dbReference type="RefSeq" id="WP_323984293.1">
    <property type="nucleotide sequence ID" value="NZ_JAYKBW010000018.1"/>
</dbReference>
<sequence length="163" mass="18728">MKRIVILLALITSLAYGQEQNFLEKPYYRTQVNADTLVVPDKIYLQIALSEKDSRDKKSTEELYNKMIQSLQVAKIDIQKQLSVYGMSSTYDKKIFKTNINKAENYELLVPDAATALNVIALLEKNGISNVRVNRKEYSQSDRVLQLLREKALKKPSMRLKAL</sequence>
<dbReference type="Proteomes" id="UP001311730">
    <property type="component" value="Unassembled WGS sequence"/>
</dbReference>
<organism evidence="2 3">
    <name type="scientific">Capnocytophaga gingivalis</name>
    <dbReference type="NCBI Taxonomy" id="1017"/>
    <lineage>
        <taxon>Bacteria</taxon>
        <taxon>Pseudomonadati</taxon>
        <taxon>Bacteroidota</taxon>
        <taxon>Flavobacteriia</taxon>
        <taxon>Flavobacteriales</taxon>
        <taxon>Flavobacteriaceae</taxon>
        <taxon>Capnocytophaga</taxon>
    </lineage>
</organism>
<protein>
    <recommendedName>
        <fullName evidence="4">DUF541 domain-containing protein</fullName>
    </recommendedName>
</protein>
<name>A0ABU5ZC23_9FLAO</name>
<evidence type="ECO:0000313" key="2">
    <source>
        <dbReference type="EMBL" id="MEB3076273.1"/>
    </source>
</evidence>
<evidence type="ECO:0000256" key="1">
    <source>
        <dbReference type="SAM" id="SignalP"/>
    </source>
</evidence>
<dbReference type="EMBL" id="JAYKBW010000018">
    <property type="protein sequence ID" value="MEB3076273.1"/>
    <property type="molecule type" value="Genomic_DNA"/>
</dbReference>